<dbReference type="Gene3D" id="3.10.20.90">
    <property type="entry name" value="Phosphatidylinositol 3-kinase Catalytic Subunit, Chain A, domain 1"/>
    <property type="match status" value="1"/>
</dbReference>
<dbReference type="CDD" id="cd17113">
    <property type="entry name" value="RA_ARAPs"/>
    <property type="match status" value="1"/>
</dbReference>
<feature type="compositionally biased region" description="Polar residues" evidence="1">
    <location>
        <begin position="67"/>
        <end position="85"/>
    </location>
</feature>
<feature type="compositionally biased region" description="Basic and acidic residues" evidence="1">
    <location>
        <begin position="104"/>
        <end position="123"/>
    </location>
</feature>
<dbReference type="PANTHER" id="PTHR45899:SF2">
    <property type="entry name" value="RHO GTPASE ACTIVATING PROTEIN AT 15B, ISOFORM C"/>
    <property type="match status" value="1"/>
</dbReference>
<dbReference type="SUPFAM" id="SSF50729">
    <property type="entry name" value="PH domain-like"/>
    <property type="match status" value="1"/>
</dbReference>
<evidence type="ECO:0000313" key="5">
    <source>
        <dbReference type="Proteomes" id="UP001153620"/>
    </source>
</evidence>
<protein>
    <submittedName>
        <fullName evidence="4">Uncharacterized protein</fullName>
    </submittedName>
</protein>
<evidence type="ECO:0000313" key="4">
    <source>
        <dbReference type="EMBL" id="CAG9803728.1"/>
    </source>
</evidence>
<sequence>MNNENRPIPVPRPRQLKTTSDEIDSSSKVYENFTIRPKSSASFYDAVNAQLNEMKLEMQKPLPSPRTKLNTRNYENSPLNNNQPELPSKTGAIRKAINIPKVENNIKETTEKSDLEERKKETDDVLSLSSSTSGKSNSEKFVTPSPTDILKSIGSSSKILGEAITERIGDKTASAKHKIIKEYKNSKNILGSLASDTKTSTAKKLTKVKEKFDNFSLKRNKARRSLSIDADERPQTINIANDDMFETLSFNSPINNQRSYNLENIPSQISTYEIPKGFKYKSHEDLPTYEDIIYDDGNLKRNTKMTQSLHGVQNNFNKKRSNISDSNLNTISSDSSELDDHESLPPNIPVPKLPGESVYGKLKPAPTYYENAPMIPLRKPPPPPVLRRNINEQQNNNNISDDSNRVTMCSTVSESCTLTDVADSRENTINRNARGIDRSESWRYVSNDNISQATLDSNESEEPIYANDENERMGNLESPTCSSNVLQPLKILNIDGSNSKTPTITREILNEFDPLSRDSFDTYIMRSMNHITLLETLLSEDTYGTVADSQSLLDAEQVDEASSEDSNQTNENLSSLSQSEINISNKSINEHPSPPRPKRKKEAQRQQSVIIHQNLRLKDSIENLAEPYLAKVDNEASTSEVIADLSKPKTTRTNWFVDTEDSEKFSKNNLDNPNNFTNATSTNKVSKTVPQLPKVNNLSLNTETPYLPSYEESQKDQIVIQNDELDKTPTIPVTKSKSTIFNFNLMSKLNSKDKTEKVDPKDFIPHPPFSDDTHSSHDKGIILFKLPSGVIEDMLKELNPRFIELKKRQFKAFAEPEFKVLKEHLDLTHLTSVHYLINHKFNDFKTECGRQIYCFEINLAIPKNTGSNNNALLDSKGSPVRTQRVTYVYGIHSKQEKCIWMQKILRGVTNVFPKEYTSDYIRSGWCYMRKSITSAWSGTWILLSRRRLLFYDYTENRLEILDLRKARCIGLKDSDDSIQNLYVEKGPIMLIDAPPFTCYFIMNTTRETKIWSVVIKDEAHANGTQLRHQQLTKDNVPVFVDKCINFVYTNGTMSEGIYRKAGSSSNIQKLSAALRKDAFNVQITRCEYNEHDVSSALKRFFRELPEPLMGKLAVSFLSVSEMKSQSDKLHAYKELLLRLPSVEYQTLKKLLGHLHFIQTQKDVNKMKSENLALVFGPTLMQPQNNENQYTIDTRDSEVVAELITNYKKLYELTADEIKTEQIMLTVLQKYHNAAENLSDAVKKSGDFKVWITLDPNPDQNTIQEDKKQINVALTPTKTVFELCKELESNMNIPAYKMTLMEVILNGELQRPLHYNEKVLNVVLRWANWPEADRKTNYLELRPQNKFHQQLERALKTLPSLTPCTELKFADKKTKSMKLFTLELTDTMINVLKTEKSSKVKVKDVDVSNCITYLGAEKKRDNQCRWTLTLVELNFNKRSRDSPFIGHIIGGNNINDQVIWYTSIMNSIHGQDIFPNPEIVMA</sequence>
<dbReference type="EMBL" id="OU895878">
    <property type="protein sequence ID" value="CAG9803728.1"/>
    <property type="molecule type" value="Genomic_DNA"/>
</dbReference>
<feature type="region of interest" description="Disordered" evidence="1">
    <location>
        <begin position="318"/>
        <end position="352"/>
    </location>
</feature>
<feature type="compositionally biased region" description="Polar residues" evidence="1">
    <location>
        <begin position="564"/>
        <end position="587"/>
    </location>
</feature>
<dbReference type="GO" id="GO:0007165">
    <property type="term" value="P:signal transduction"/>
    <property type="evidence" value="ECO:0007669"/>
    <property type="project" value="InterPro"/>
</dbReference>
<name>A0A9N9RU92_9DIPT</name>
<evidence type="ECO:0000259" key="2">
    <source>
        <dbReference type="PROSITE" id="PS50003"/>
    </source>
</evidence>
<dbReference type="PROSITE" id="PS50003">
    <property type="entry name" value="PH_DOMAIN"/>
    <property type="match status" value="1"/>
</dbReference>
<proteinExistence type="predicted"/>
<feature type="compositionally biased region" description="Low complexity" evidence="1">
    <location>
        <begin position="127"/>
        <end position="136"/>
    </location>
</feature>
<dbReference type="InterPro" id="IPR001849">
    <property type="entry name" value="PH_domain"/>
</dbReference>
<dbReference type="InterPro" id="IPR052227">
    <property type="entry name" value="Arf-Rho-GAP_ANK-PH_domain"/>
</dbReference>
<gene>
    <name evidence="4" type="ORF">CHIRRI_LOCUS6624</name>
</gene>
<reference evidence="4" key="1">
    <citation type="submission" date="2022-01" db="EMBL/GenBank/DDBJ databases">
        <authorList>
            <person name="King R."/>
        </authorList>
    </citation>
    <scope>NUCLEOTIDE SEQUENCE</scope>
</reference>
<dbReference type="GO" id="GO:0005547">
    <property type="term" value="F:phosphatidylinositol-3,4,5-trisphosphate binding"/>
    <property type="evidence" value="ECO:0007669"/>
    <property type="project" value="TreeGrafter"/>
</dbReference>
<dbReference type="Proteomes" id="UP001153620">
    <property type="component" value="Chromosome 2"/>
</dbReference>
<dbReference type="PANTHER" id="PTHR45899">
    <property type="entry name" value="RHO GTPASE ACTIVATING PROTEIN AT 15B, ISOFORM C"/>
    <property type="match status" value="1"/>
</dbReference>
<dbReference type="OrthoDB" id="29546at2759"/>
<dbReference type="Gene3D" id="1.10.555.10">
    <property type="entry name" value="Rho GTPase activation protein"/>
    <property type="match status" value="1"/>
</dbReference>
<evidence type="ECO:0000259" key="3">
    <source>
        <dbReference type="PROSITE" id="PS50238"/>
    </source>
</evidence>
<evidence type="ECO:0000256" key="1">
    <source>
        <dbReference type="SAM" id="MobiDB-lite"/>
    </source>
</evidence>
<accession>A0A9N9RU92</accession>
<dbReference type="SUPFAM" id="SSF48350">
    <property type="entry name" value="GTPase activation domain, GAP"/>
    <property type="match status" value="1"/>
</dbReference>
<dbReference type="GO" id="GO:0005737">
    <property type="term" value="C:cytoplasm"/>
    <property type="evidence" value="ECO:0007669"/>
    <property type="project" value="TreeGrafter"/>
</dbReference>
<reference evidence="4" key="2">
    <citation type="submission" date="2022-10" db="EMBL/GenBank/DDBJ databases">
        <authorList>
            <consortium name="ENA_rothamsted_submissions"/>
            <consortium name="culmorum"/>
            <person name="King R."/>
        </authorList>
    </citation>
    <scope>NUCLEOTIDE SEQUENCE</scope>
</reference>
<feature type="region of interest" description="Disordered" evidence="1">
    <location>
        <begin position="104"/>
        <end position="144"/>
    </location>
</feature>
<dbReference type="SMART" id="SM00324">
    <property type="entry name" value="RhoGAP"/>
    <property type="match status" value="1"/>
</dbReference>
<feature type="region of interest" description="Disordered" evidence="1">
    <location>
        <begin position="61"/>
        <end position="88"/>
    </location>
</feature>
<dbReference type="InterPro" id="IPR008936">
    <property type="entry name" value="Rho_GTPase_activation_prot"/>
</dbReference>
<feature type="region of interest" description="Disordered" evidence="1">
    <location>
        <begin position="1"/>
        <end position="26"/>
    </location>
</feature>
<feature type="domain" description="PH" evidence="2">
    <location>
        <begin position="919"/>
        <end position="1020"/>
    </location>
</feature>
<feature type="region of interest" description="Disordered" evidence="1">
    <location>
        <begin position="555"/>
        <end position="611"/>
    </location>
</feature>
<dbReference type="PROSITE" id="PS50238">
    <property type="entry name" value="RHOGAP"/>
    <property type="match status" value="1"/>
</dbReference>
<dbReference type="InterPro" id="IPR000198">
    <property type="entry name" value="RhoGAP_dom"/>
</dbReference>
<organism evidence="4 5">
    <name type="scientific">Chironomus riparius</name>
    <dbReference type="NCBI Taxonomy" id="315576"/>
    <lineage>
        <taxon>Eukaryota</taxon>
        <taxon>Metazoa</taxon>
        <taxon>Ecdysozoa</taxon>
        <taxon>Arthropoda</taxon>
        <taxon>Hexapoda</taxon>
        <taxon>Insecta</taxon>
        <taxon>Pterygota</taxon>
        <taxon>Neoptera</taxon>
        <taxon>Endopterygota</taxon>
        <taxon>Diptera</taxon>
        <taxon>Nematocera</taxon>
        <taxon>Chironomoidea</taxon>
        <taxon>Chironomidae</taxon>
        <taxon>Chironominae</taxon>
        <taxon>Chironomus</taxon>
    </lineage>
</organism>
<keyword evidence="5" id="KW-1185">Reference proteome</keyword>
<feature type="domain" description="Rho-GAP" evidence="3">
    <location>
        <begin position="1024"/>
        <end position="1210"/>
    </location>
</feature>
<dbReference type="Pfam" id="PF00620">
    <property type="entry name" value="RhoGAP"/>
    <property type="match status" value="1"/>
</dbReference>